<keyword evidence="5" id="KW-1185">Reference proteome</keyword>
<sequence>MKKFFKRLLYGEKGAVSVFAILIIVPIFLLNALFIDTIRIVTAERQMENAIDTALRSTMAEFNEKLAAKGLFGYSGSQAEAQADFQHYLDAQFYDAGELSGVFTMVQPNIQSGSATASFDTDRNLVDLEVFEHQILESMKYQAPAQIGQEIFDFVRNSGFDSVTEDGVESVEELIESYKELFELAKKRNEKIDAARADIEKYINMLSEDGGLFTILGPPNPSLPEAIPDRLLNMEELIYYNERYHELLEQEEAADEVNDSDEESEEEEEESEEEREARQQEIENYENALSEGRDNHLGAFNQFHSTLKSDIYTLLFGMGSFEGSPDNYGPNSAMDYNDQMARIMDNINFDNIEVDEESRSEIEKLEKMILEEDFFLDIYNHIEILAEQFNPDKRMSLEEALAGGYASKTVVQLVDGFYKTIKDHVNAATNIKNELRQRYIIYRDNDAQILQDHLNAYEDSKELLEEQDGLEEKEEEADDAFSDLWDLLSGLENLAGDQDVYDELAGYIADYDAVNGDLDDEDPGRLEFIRNAFERFGHFIEFMTGFPDSFRNQLYVNEYIMANYGTSAPYNLEPELGAFLYETKQAQFITYGYTTAGANYLAFIRDIAMLLFVVKLIDLIIFEGGYAGPLGVLRAIVLAFSETVTGLIDLTTGNNVYRWKPLKISPRFNMTMPTFMRFFMIVRSLGGEGYNNDKMRRLQAAITEDTGVRLDENPSYIKATVTAEVDLLFIPALTHLIPNESGQLSGNTYSIEKTKVYSY</sequence>
<feature type="compositionally biased region" description="Acidic residues" evidence="2">
    <location>
        <begin position="251"/>
        <end position="274"/>
    </location>
</feature>
<dbReference type="Proteomes" id="UP001597221">
    <property type="component" value="Unassembled WGS sequence"/>
</dbReference>
<dbReference type="EMBL" id="JBHUDE010000033">
    <property type="protein sequence ID" value="MFD1607260.1"/>
    <property type="molecule type" value="Genomic_DNA"/>
</dbReference>
<feature type="coiled-coil region" evidence="1">
    <location>
        <begin position="447"/>
        <end position="480"/>
    </location>
</feature>
<gene>
    <name evidence="4" type="ORF">ACFSBH_06320</name>
</gene>
<evidence type="ECO:0000313" key="4">
    <source>
        <dbReference type="EMBL" id="MFD1607260.1"/>
    </source>
</evidence>
<comment type="caution">
    <text evidence="4">The sequence shown here is derived from an EMBL/GenBank/DDBJ whole genome shotgun (WGS) entry which is preliminary data.</text>
</comment>
<keyword evidence="3" id="KW-1133">Transmembrane helix</keyword>
<proteinExistence type="predicted"/>
<protein>
    <submittedName>
        <fullName evidence="4">Tad domain-containing protein</fullName>
    </submittedName>
</protein>
<dbReference type="RefSeq" id="WP_251512010.1">
    <property type="nucleotide sequence ID" value="NZ_JAMBON010000003.1"/>
</dbReference>
<feature type="region of interest" description="Disordered" evidence="2">
    <location>
        <begin position="251"/>
        <end position="280"/>
    </location>
</feature>
<evidence type="ECO:0000256" key="3">
    <source>
        <dbReference type="SAM" id="Phobius"/>
    </source>
</evidence>
<feature type="transmembrane region" description="Helical" evidence="3">
    <location>
        <begin position="15"/>
        <end position="35"/>
    </location>
</feature>
<keyword evidence="3" id="KW-0472">Membrane</keyword>
<keyword evidence="1" id="KW-0175">Coiled coil</keyword>
<evidence type="ECO:0000256" key="2">
    <source>
        <dbReference type="SAM" id="MobiDB-lite"/>
    </source>
</evidence>
<name>A0ABW4HPX4_9BACI</name>
<evidence type="ECO:0000313" key="5">
    <source>
        <dbReference type="Proteomes" id="UP001597221"/>
    </source>
</evidence>
<keyword evidence="3" id="KW-0812">Transmembrane</keyword>
<accession>A0ABW4HPX4</accession>
<organism evidence="4 5">
    <name type="scientific">Oceanobacillus luteolus</name>
    <dbReference type="NCBI Taxonomy" id="1274358"/>
    <lineage>
        <taxon>Bacteria</taxon>
        <taxon>Bacillati</taxon>
        <taxon>Bacillota</taxon>
        <taxon>Bacilli</taxon>
        <taxon>Bacillales</taxon>
        <taxon>Bacillaceae</taxon>
        <taxon>Oceanobacillus</taxon>
    </lineage>
</organism>
<evidence type="ECO:0000256" key="1">
    <source>
        <dbReference type="SAM" id="Coils"/>
    </source>
</evidence>
<reference evidence="5" key="1">
    <citation type="journal article" date="2019" name="Int. J. Syst. Evol. Microbiol.">
        <title>The Global Catalogue of Microorganisms (GCM) 10K type strain sequencing project: providing services to taxonomists for standard genome sequencing and annotation.</title>
        <authorList>
            <consortium name="The Broad Institute Genomics Platform"/>
            <consortium name="The Broad Institute Genome Sequencing Center for Infectious Disease"/>
            <person name="Wu L."/>
            <person name="Ma J."/>
        </authorList>
    </citation>
    <scope>NUCLEOTIDE SEQUENCE [LARGE SCALE GENOMIC DNA]</scope>
    <source>
        <strain evidence="5">CGMCC 1.12376</strain>
    </source>
</reference>